<dbReference type="SUPFAM" id="SSF56300">
    <property type="entry name" value="Metallo-dependent phosphatases"/>
    <property type="match status" value="1"/>
</dbReference>
<evidence type="ECO:0000313" key="4">
    <source>
        <dbReference type="Proteomes" id="UP001595616"/>
    </source>
</evidence>
<organism evidence="3 4">
    <name type="scientific">Lacihabitans lacunae</name>
    <dbReference type="NCBI Taxonomy" id="1028214"/>
    <lineage>
        <taxon>Bacteria</taxon>
        <taxon>Pseudomonadati</taxon>
        <taxon>Bacteroidota</taxon>
        <taxon>Cytophagia</taxon>
        <taxon>Cytophagales</taxon>
        <taxon>Leadbetterellaceae</taxon>
        <taxon>Lacihabitans</taxon>
    </lineage>
</organism>
<name>A0ABV7YXJ0_9BACT</name>
<reference evidence="4" key="1">
    <citation type="journal article" date="2019" name="Int. J. Syst. Evol. Microbiol.">
        <title>The Global Catalogue of Microorganisms (GCM) 10K type strain sequencing project: providing services to taxonomists for standard genome sequencing and annotation.</title>
        <authorList>
            <consortium name="The Broad Institute Genomics Platform"/>
            <consortium name="The Broad Institute Genome Sequencing Center for Infectious Disease"/>
            <person name="Wu L."/>
            <person name="Ma J."/>
        </authorList>
    </citation>
    <scope>NUCLEOTIDE SEQUENCE [LARGE SCALE GENOMIC DNA]</scope>
    <source>
        <strain evidence="4">CECT 7956</strain>
    </source>
</reference>
<dbReference type="InterPro" id="IPR013783">
    <property type="entry name" value="Ig-like_fold"/>
</dbReference>
<comment type="caution">
    <text evidence="3">The sequence shown here is derived from an EMBL/GenBank/DDBJ whole genome shotgun (WGS) entry which is preliminary data.</text>
</comment>
<dbReference type="Gene3D" id="3.60.21.10">
    <property type="match status" value="1"/>
</dbReference>
<dbReference type="InterPro" id="IPR004843">
    <property type="entry name" value="Calcineurin-like_PHP"/>
</dbReference>
<dbReference type="GO" id="GO:0016787">
    <property type="term" value="F:hydrolase activity"/>
    <property type="evidence" value="ECO:0007669"/>
    <property type="project" value="UniProtKB-KW"/>
</dbReference>
<dbReference type="InterPro" id="IPR029052">
    <property type="entry name" value="Metallo-depent_PP-like"/>
</dbReference>
<gene>
    <name evidence="3" type="ORF">ACFOOI_08335</name>
</gene>
<dbReference type="Proteomes" id="UP001595616">
    <property type="component" value="Unassembled WGS sequence"/>
</dbReference>
<evidence type="ECO:0000256" key="1">
    <source>
        <dbReference type="ARBA" id="ARBA00022729"/>
    </source>
</evidence>
<dbReference type="PANTHER" id="PTHR45867:SF3">
    <property type="entry name" value="ACID PHOSPHATASE TYPE 7"/>
    <property type="match status" value="1"/>
</dbReference>
<protein>
    <submittedName>
        <fullName evidence="3">Purple acid phosphatase family protein</fullName>
        <ecNumber evidence="3">3.1.-.-</ecNumber>
    </submittedName>
</protein>
<feature type="domain" description="Calcineurin-like phosphoesterase" evidence="2">
    <location>
        <begin position="124"/>
        <end position="332"/>
    </location>
</feature>
<dbReference type="PANTHER" id="PTHR45867">
    <property type="entry name" value="PURPLE ACID PHOSPHATASE"/>
    <property type="match status" value="1"/>
</dbReference>
<sequence length="690" mass="77329">MSVFSKKYFTLLVFVFGVLHHVFSQKLSRSPYLQMANESQMTIRWETDIPTESKLTYQNAASMETKTIVDSMPKTLHEIRVKNLLPKTKYLYKVGYKDVVLESGDKNYFITSPKTGSTESFEMVILGDCGTGTDGQKNVEKAINGYFGNRPIDGWLLLGDNAYNDGFKDQYRTNFFDIYKNSFLKNTVLWPSPGNHDYGGRTIWPNDYGAKAYYFEAFTMPTQAECGGVASKSEAYYSYDYANVHFVSLDSYALEDGRNMADTLSAQVNWLKKDLAANKQMWTVVYFHHPPFSKGTHNSDIETDLTAIRLNLVKILNDYKVDLVLNGHSHNYERSYFMSNFRGKDEEFDIKKYGVSTSNGRYDGSVDSCPYIKKDSGSVYVVAGTGGWVGYVSEGYPHNAMAYSNSTDAGALLLKVENNKLEAKYLLETGKIADQFTMLKNVNKTKEFEVACGDTLSLAASWPSDFIWNGGAIKTKILKLDSLNTNSSFSVKDSKGCLKDDFVVKVKPFQVNTFDFGTAAVPFGSNVVVNTSTIANAKYIWEGPKGPIENNSSQLTLKEVSKENEGSYSVTVKYKGCEAKVSSKLLVQEKPKVIILANEPNKLKQLSVFPNPAETDVKVKFYTPISAKYILIITDELGRNLSQEKSYDLSEGEHLFDLSLKKLQASKSGLIYVQMVSESGETYVEKVILK</sequence>
<dbReference type="EC" id="3.1.-.-" evidence="3"/>
<keyword evidence="4" id="KW-1185">Reference proteome</keyword>
<proteinExistence type="predicted"/>
<dbReference type="EMBL" id="JBHRYQ010000001">
    <property type="protein sequence ID" value="MFC3810658.1"/>
    <property type="molecule type" value="Genomic_DNA"/>
</dbReference>
<evidence type="ECO:0000259" key="2">
    <source>
        <dbReference type="Pfam" id="PF00149"/>
    </source>
</evidence>
<keyword evidence="1" id="KW-0732">Signal</keyword>
<accession>A0ABV7YXJ0</accession>
<dbReference type="Gene3D" id="2.60.40.380">
    <property type="entry name" value="Purple acid phosphatase-like, N-terminal"/>
    <property type="match status" value="1"/>
</dbReference>
<dbReference type="SUPFAM" id="SSF49363">
    <property type="entry name" value="Purple acid phosphatase, N-terminal domain"/>
    <property type="match status" value="1"/>
</dbReference>
<dbReference type="Pfam" id="PF00149">
    <property type="entry name" value="Metallophos"/>
    <property type="match status" value="1"/>
</dbReference>
<keyword evidence="3" id="KW-0378">Hydrolase</keyword>
<dbReference type="InterPro" id="IPR008963">
    <property type="entry name" value="Purple_acid_Pase-like_N"/>
</dbReference>
<evidence type="ECO:0000313" key="3">
    <source>
        <dbReference type="EMBL" id="MFC3810658.1"/>
    </source>
</evidence>
<dbReference type="Gene3D" id="2.60.40.10">
    <property type="entry name" value="Immunoglobulins"/>
    <property type="match status" value="1"/>
</dbReference>
<dbReference type="RefSeq" id="WP_379836959.1">
    <property type="nucleotide sequence ID" value="NZ_JBHRYQ010000001.1"/>
</dbReference>